<dbReference type="GeneID" id="34581622"/>
<protein>
    <submittedName>
        <fullName evidence="1">Uncharacterized protein</fullName>
    </submittedName>
</protein>
<dbReference type="EMBL" id="LXJU01000037">
    <property type="protein sequence ID" value="OGE47794.1"/>
    <property type="molecule type" value="Genomic_DNA"/>
</dbReference>
<name>A0A1F5L3I7_PENAI</name>
<gene>
    <name evidence="1" type="ORF">PENARI_c037G00954</name>
</gene>
<evidence type="ECO:0000313" key="2">
    <source>
        <dbReference type="Proteomes" id="UP000177622"/>
    </source>
</evidence>
<proteinExistence type="predicted"/>
<dbReference type="RefSeq" id="XP_022483252.1">
    <property type="nucleotide sequence ID" value="XM_022636888.1"/>
</dbReference>
<dbReference type="AlphaFoldDB" id="A0A1F5L3I7"/>
<accession>A0A1F5L3I7</accession>
<dbReference type="OrthoDB" id="103819at2759"/>
<keyword evidence="2" id="KW-1185">Reference proteome</keyword>
<sequence>MGSRFGAEVLIRSIQWAKLAGVLSDLLSTDDSTNARVAIRSELEKWHLETEQALTEILRLENVSANVSQIRVMYLGISSIKFQYLHSLTCLLKGDESSSALLLFSAHEAISTLSSRVSNWSSVYNGVV</sequence>
<comment type="caution">
    <text evidence="1">The sequence shown here is derived from an EMBL/GenBank/DDBJ whole genome shotgun (WGS) entry which is preliminary data.</text>
</comment>
<dbReference type="Proteomes" id="UP000177622">
    <property type="component" value="Unassembled WGS sequence"/>
</dbReference>
<dbReference type="STRING" id="1835702.A0A1F5L3I7"/>
<reference evidence="1 2" key="1">
    <citation type="journal article" date="2016" name="Sci. Rep.">
        <title>Penicillium arizonense, a new, genome sequenced fungal species, reveals a high chemical diversity in secreted metabolites.</title>
        <authorList>
            <person name="Grijseels S."/>
            <person name="Nielsen J.C."/>
            <person name="Randelovic M."/>
            <person name="Nielsen J."/>
            <person name="Nielsen K.F."/>
            <person name="Workman M."/>
            <person name="Frisvad J.C."/>
        </authorList>
    </citation>
    <scope>NUCLEOTIDE SEQUENCE [LARGE SCALE GENOMIC DNA]</scope>
    <source>
        <strain evidence="1 2">CBS 141311</strain>
    </source>
</reference>
<evidence type="ECO:0000313" key="1">
    <source>
        <dbReference type="EMBL" id="OGE47794.1"/>
    </source>
</evidence>
<organism evidence="1 2">
    <name type="scientific">Penicillium arizonense</name>
    <dbReference type="NCBI Taxonomy" id="1835702"/>
    <lineage>
        <taxon>Eukaryota</taxon>
        <taxon>Fungi</taxon>
        <taxon>Dikarya</taxon>
        <taxon>Ascomycota</taxon>
        <taxon>Pezizomycotina</taxon>
        <taxon>Eurotiomycetes</taxon>
        <taxon>Eurotiomycetidae</taxon>
        <taxon>Eurotiales</taxon>
        <taxon>Aspergillaceae</taxon>
        <taxon>Penicillium</taxon>
    </lineage>
</organism>